<dbReference type="InterPro" id="IPR011043">
    <property type="entry name" value="Gal_Oxase/kelch_b-propeller"/>
</dbReference>
<evidence type="ECO:0000313" key="1">
    <source>
        <dbReference type="EMBL" id="PAV56459.1"/>
    </source>
</evidence>
<dbReference type="SUPFAM" id="SSF50965">
    <property type="entry name" value="Galactose oxidase, central domain"/>
    <property type="match status" value="1"/>
</dbReference>
<dbReference type="EMBL" id="LIAE01010700">
    <property type="protein sequence ID" value="PAV56459.1"/>
    <property type="molecule type" value="Genomic_DNA"/>
</dbReference>
<organism evidence="1 2">
    <name type="scientific">Diploscapter pachys</name>
    <dbReference type="NCBI Taxonomy" id="2018661"/>
    <lineage>
        <taxon>Eukaryota</taxon>
        <taxon>Metazoa</taxon>
        <taxon>Ecdysozoa</taxon>
        <taxon>Nematoda</taxon>
        <taxon>Chromadorea</taxon>
        <taxon>Rhabditida</taxon>
        <taxon>Rhabditina</taxon>
        <taxon>Rhabditomorpha</taxon>
        <taxon>Rhabditoidea</taxon>
        <taxon>Rhabditidae</taxon>
        <taxon>Diploscapter</taxon>
    </lineage>
</organism>
<name>A0A2A2J4B7_9BILA</name>
<sequence length="192" mass="22936">MLANLPVEMILLVCQYPEFKDLGQLAWTSNRMMRIIKRYLPMALERKTLFYIPYENGNIWKGRICLFDSHTISVEQIAKFTSYLWPWEVATTKDKIFAVGSWDESFEIFDLITRQITKGLDPLEWRDHAFVTYFKDKLYHLGGKYPDEIWKDTDRVDLLMDGIVRHIDYQTMSENGLKLKRFQNEFLSELHH</sequence>
<reference evidence="1 2" key="1">
    <citation type="journal article" date="2017" name="Curr. Biol.">
        <title>Genome architecture and evolution of a unichromosomal asexual nematode.</title>
        <authorList>
            <person name="Fradin H."/>
            <person name="Zegar C."/>
            <person name="Gutwein M."/>
            <person name="Lucas J."/>
            <person name="Kovtun M."/>
            <person name="Corcoran D."/>
            <person name="Baugh L.R."/>
            <person name="Kiontke K."/>
            <person name="Gunsalus K."/>
            <person name="Fitch D.H."/>
            <person name="Piano F."/>
        </authorList>
    </citation>
    <scope>NUCLEOTIDE SEQUENCE [LARGE SCALE GENOMIC DNA]</scope>
    <source>
        <strain evidence="1">PF1309</strain>
    </source>
</reference>
<comment type="caution">
    <text evidence="1">The sequence shown here is derived from an EMBL/GenBank/DDBJ whole genome shotgun (WGS) entry which is preliminary data.</text>
</comment>
<dbReference type="Proteomes" id="UP000218231">
    <property type="component" value="Unassembled WGS sequence"/>
</dbReference>
<dbReference type="AlphaFoldDB" id="A0A2A2J4B7"/>
<protein>
    <recommendedName>
        <fullName evidence="3">F-box domain-containing protein</fullName>
    </recommendedName>
</protein>
<keyword evidence="2" id="KW-1185">Reference proteome</keyword>
<dbReference type="InterPro" id="IPR015915">
    <property type="entry name" value="Kelch-typ_b-propeller"/>
</dbReference>
<dbReference type="Gene3D" id="2.120.10.80">
    <property type="entry name" value="Kelch-type beta propeller"/>
    <property type="match status" value="1"/>
</dbReference>
<gene>
    <name evidence="1" type="ORF">WR25_06778</name>
</gene>
<proteinExistence type="predicted"/>
<evidence type="ECO:0000313" key="2">
    <source>
        <dbReference type="Proteomes" id="UP000218231"/>
    </source>
</evidence>
<evidence type="ECO:0008006" key="3">
    <source>
        <dbReference type="Google" id="ProtNLM"/>
    </source>
</evidence>
<accession>A0A2A2J4B7</accession>